<dbReference type="Proteomes" id="UP001500067">
    <property type="component" value="Unassembled WGS sequence"/>
</dbReference>
<dbReference type="InterPro" id="IPR000755">
    <property type="entry name" value="A_A_dipeptidase"/>
</dbReference>
<keyword evidence="2 9" id="KW-0645">Protease</keyword>
<comment type="similarity">
    <text evidence="9 10">Belongs to the peptidase M15D family.</text>
</comment>
<keyword evidence="4 9" id="KW-0378">Hydrolase</keyword>
<dbReference type="InterPro" id="IPR009045">
    <property type="entry name" value="Zn_M74/Hedgehog-like"/>
</dbReference>
<accession>A0ABP8N8Z1</accession>
<feature type="active site" description="Proton donor/acceptor" evidence="9">
    <location>
        <position position="201"/>
    </location>
</feature>
<keyword evidence="7 9" id="KW-0482">Metalloprotease</keyword>
<comment type="function">
    <text evidence="9 10">Catalyzes hydrolysis of the D-alanyl-D-alanine dipeptide.</text>
</comment>
<keyword evidence="6 9" id="KW-0224">Dipeptidase</keyword>
<comment type="catalytic activity">
    <reaction evidence="1 9 10">
        <text>D-alanyl-D-alanine + H2O = 2 D-alanine</text>
        <dbReference type="Rhea" id="RHEA:20661"/>
        <dbReference type="ChEBI" id="CHEBI:15377"/>
        <dbReference type="ChEBI" id="CHEBI:57416"/>
        <dbReference type="ChEBI" id="CHEBI:57822"/>
        <dbReference type="EC" id="3.4.13.22"/>
    </reaction>
</comment>
<feature type="binding site" evidence="9">
    <location>
        <position position="136"/>
    </location>
    <ligand>
        <name>Zn(2+)</name>
        <dbReference type="ChEBI" id="CHEBI:29105"/>
        <note>catalytic</note>
    </ligand>
</feature>
<evidence type="ECO:0000256" key="8">
    <source>
        <dbReference type="ARBA" id="ARBA00023316"/>
    </source>
</evidence>
<dbReference type="RefSeq" id="WP_345079225.1">
    <property type="nucleotide sequence ID" value="NZ_BAABFA010000007.1"/>
</dbReference>
<dbReference type="CDD" id="cd14840">
    <property type="entry name" value="D-Ala-D-Ala_dipeptidase_Aad"/>
    <property type="match status" value="1"/>
</dbReference>
<keyword evidence="8 10" id="KW-0961">Cell wall biogenesis/degradation</keyword>
<proteinExistence type="inferred from homology"/>
<dbReference type="PANTHER" id="PTHR43126">
    <property type="entry name" value="D-ALANYL-D-ALANINE DIPEPTIDASE"/>
    <property type="match status" value="1"/>
</dbReference>
<evidence type="ECO:0000256" key="6">
    <source>
        <dbReference type="ARBA" id="ARBA00022997"/>
    </source>
</evidence>
<evidence type="ECO:0000256" key="10">
    <source>
        <dbReference type="PIRNR" id="PIRNR026671"/>
    </source>
</evidence>
<keyword evidence="12" id="KW-1185">Reference proteome</keyword>
<evidence type="ECO:0000256" key="2">
    <source>
        <dbReference type="ARBA" id="ARBA00022670"/>
    </source>
</evidence>
<evidence type="ECO:0000256" key="3">
    <source>
        <dbReference type="ARBA" id="ARBA00022723"/>
    </source>
</evidence>
<dbReference type="HAMAP" id="MF_01924">
    <property type="entry name" value="A_A_dipeptidase"/>
    <property type="match status" value="1"/>
</dbReference>
<dbReference type="Pfam" id="PF01427">
    <property type="entry name" value="Peptidase_M15"/>
    <property type="match status" value="1"/>
</dbReference>
<evidence type="ECO:0000256" key="5">
    <source>
        <dbReference type="ARBA" id="ARBA00022833"/>
    </source>
</evidence>
<organism evidence="11 12">
    <name type="scientific">Nemorincola caseinilytica</name>
    <dbReference type="NCBI Taxonomy" id="2054315"/>
    <lineage>
        <taxon>Bacteria</taxon>
        <taxon>Pseudomonadati</taxon>
        <taxon>Bacteroidota</taxon>
        <taxon>Chitinophagia</taxon>
        <taxon>Chitinophagales</taxon>
        <taxon>Chitinophagaceae</taxon>
        <taxon>Nemorincola</taxon>
    </lineage>
</organism>
<feature type="binding site" evidence="9">
    <location>
        <position position="204"/>
    </location>
    <ligand>
        <name>Zn(2+)</name>
        <dbReference type="ChEBI" id="CHEBI:29105"/>
        <note>catalytic</note>
    </ligand>
</feature>
<feature type="site" description="Transition state stabilizer" evidence="9">
    <location>
        <position position="109"/>
    </location>
</feature>
<dbReference type="EC" id="3.4.13.22" evidence="9 10"/>
<name>A0ABP8N8Z1_9BACT</name>
<evidence type="ECO:0000313" key="12">
    <source>
        <dbReference type="Proteomes" id="UP001500067"/>
    </source>
</evidence>
<evidence type="ECO:0000256" key="7">
    <source>
        <dbReference type="ARBA" id="ARBA00023049"/>
    </source>
</evidence>
<sequence length="223" mass="25379">MYGRAFLLLLLLAGDITGRCQQRPPAITTRAALNTTTATDPGKEMVPLRQVIPGILLDIRYATPNNFTGRPQYKKAAAYMRRRPAEALKKVQEELAKKGLCLKIYDAYRPYSVTVALWNATTDKRYVANPRRGSHHNRGIAADLTLADLRTGRELDMGTGFDNFTDSAHHAFAALPAQVLANRRLLKGLMWKHGFNFVPTEWWHYHWRDKNYEVLDIDLAELE</sequence>
<dbReference type="Gene3D" id="3.30.1380.10">
    <property type="match status" value="1"/>
</dbReference>
<gene>
    <name evidence="11" type="ORF">GCM10023093_09130</name>
</gene>
<comment type="cofactor">
    <cofactor evidence="9">
        <name>Zn(2+)</name>
        <dbReference type="ChEBI" id="CHEBI:29105"/>
    </cofactor>
    <text evidence="9">Binds 1 zinc ion per subunit.</text>
</comment>
<feature type="binding site" evidence="9">
    <location>
        <position position="143"/>
    </location>
    <ligand>
        <name>Zn(2+)</name>
        <dbReference type="ChEBI" id="CHEBI:29105"/>
        <note>catalytic</note>
    </ligand>
</feature>
<keyword evidence="5 9" id="KW-0862">Zinc</keyword>
<evidence type="ECO:0000313" key="11">
    <source>
        <dbReference type="EMBL" id="GAA4462470.1"/>
    </source>
</evidence>
<dbReference type="EMBL" id="BAABFA010000007">
    <property type="protein sequence ID" value="GAA4462470.1"/>
    <property type="molecule type" value="Genomic_DNA"/>
</dbReference>
<comment type="caution">
    <text evidence="11">The sequence shown here is derived from an EMBL/GenBank/DDBJ whole genome shotgun (WGS) entry which is preliminary data.</text>
</comment>
<keyword evidence="3 9" id="KW-0479">Metal-binding</keyword>
<reference evidence="12" key="1">
    <citation type="journal article" date="2019" name="Int. J. Syst. Evol. Microbiol.">
        <title>The Global Catalogue of Microorganisms (GCM) 10K type strain sequencing project: providing services to taxonomists for standard genome sequencing and annotation.</title>
        <authorList>
            <consortium name="The Broad Institute Genomics Platform"/>
            <consortium name="The Broad Institute Genome Sequencing Center for Infectious Disease"/>
            <person name="Wu L."/>
            <person name="Ma J."/>
        </authorList>
    </citation>
    <scope>NUCLEOTIDE SEQUENCE [LARGE SCALE GENOMIC DNA]</scope>
    <source>
        <strain evidence="12">JCM 32105</strain>
    </source>
</reference>
<dbReference type="SUPFAM" id="SSF55166">
    <property type="entry name" value="Hedgehog/DD-peptidase"/>
    <property type="match status" value="1"/>
</dbReference>
<evidence type="ECO:0000256" key="1">
    <source>
        <dbReference type="ARBA" id="ARBA00001362"/>
    </source>
</evidence>
<evidence type="ECO:0000256" key="4">
    <source>
        <dbReference type="ARBA" id="ARBA00022801"/>
    </source>
</evidence>
<protein>
    <recommendedName>
        <fullName evidence="9 10">D-alanyl-D-alanine dipeptidase</fullName>
        <shortName evidence="9 10">D-Ala-D-Ala dipeptidase</shortName>
        <ecNumber evidence="9 10">3.4.13.22</ecNumber>
    </recommendedName>
</protein>
<dbReference type="PIRSF" id="PIRSF026671">
    <property type="entry name" value="AA_dipeptidase"/>
    <property type="match status" value="1"/>
</dbReference>
<evidence type="ECO:0000256" key="9">
    <source>
        <dbReference type="HAMAP-Rule" id="MF_01924"/>
    </source>
</evidence>
<dbReference type="PANTHER" id="PTHR43126:SF1">
    <property type="entry name" value="D-ALANYL-D-ALANINE DIPEPTIDASE"/>
    <property type="match status" value="1"/>
</dbReference>